<organism evidence="2 3">
    <name type="scientific">Paenibacillus tritici</name>
    <dbReference type="NCBI Taxonomy" id="1873425"/>
    <lineage>
        <taxon>Bacteria</taxon>
        <taxon>Bacillati</taxon>
        <taxon>Bacillota</taxon>
        <taxon>Bacilli</taxon>
        <taxon>Bacillales</taxon>
        <taxon>Paenibacillaceae</taxon>
        <taxon>Paenibacillus</taxon>
    </lineage>
</organism>
<evidence type="ECO:0000313" key="2">
    <source>
        <dbReference type="EMBL" id="NQX47996.1"/>
    </source>
</evidence>
<dbReference type="Pfam" id="PF01636">
    <property type="entry name" value="APH"/>
    <property type="match status" value="1"/>
</dbReference>
<protein>
    <submittedName>
        <fullName evidence="2">Aminoglycoside phosphotransferase family protein</fullName>
    </submittedName>
</protein>
<dbReference type="Gene3D" id="3.30.200.20">
    <property type="entry name" value="Phosphorylase Kinase, domain 1"/>
    <property type="match status" value="1"/>
</dbReference>
<keyword evidence="3" id="KW-1185">Reference proteome</keyword>
<dbReference type="PANTHER" id="PTHR21310:SF15">
    <property type="entry name" value="AMINOGLYCOSIDE PHOSPHOTRANSFERASE DOMAIN-CONTAINING PROTEIN"/>
    <property type="match status" value="1"/>
</dbReference>
<evidence type="ECO:0000313" key="3">
    <source>
        <dbReference type="Proteomes" id="UP000711047"/>
    </source>
</evidence>
<name>A0ABX2DTI6_9BACL</name>
<dbReference type="InterPro" id="IPR002575">
    <property type="entry name" value="Aminoglycoside_PTrfase"/>
</dbReference>
<dbReference type="RefSeq" id="WP_173137669.1">
    <property type="nucleotide sequence ID" value="NZ_JABMKX010000012.1"/>
</dbReference>
<gene>
    <name evidence="2" type="ORF">HQN87_21965</name>
</gene>
<dbReference type="InterPro" id="IPR051678">
    <property type="entry name" value="AGP_Transferase"/>
</dbReference>
<dbReference type="InterPro" id="IPR011009">
    <property type="entry name" value="Kinase-like_dom_sf"/>
</dbReference>
<evidence type="ECO:0000259" key="1">
    <source>
        <dbReference type="Pfam" id="PF01636"/>
    </source>
</evidence>
<comment type="caution">
    <text evidence="2">The sequence shown here is derived from an EMBL/GenBank/DDBJ whole genome shotgun (WGS) entry which is preliminary data.</text>
</comment>
<accession>A0ABX2DTI6</accession>
<feature type="domain" description="Aminoglycoside phosphotransferase" evidence="1">
    <location>
        <begin position="31"/>
        <end position="290"/>
    </location>
</feature>
<reference evidence="2 3" key="1">
    <citation type="submission" date="2020-05" db="EMBL/GenBank/DDBJ databases">
        <title>Paenibacillus glebae, sp. nov., Paenibacillus humi sp. nov., Paenibacillus pedi sp. nov., Paenibacillus terrestris sp. nov. and Paenibacillus terricola sp. nov., isolated from a forest top soil sample.</title>
        <authorList>
            <person name="Qi S."/>
            <person name="Carlier A."/>
            <person name="Cnockaert M."/>
            <person name="Vandamme P."/>
        </authorList>
    </citation>
    <scope>NUCLEOTIDE SEQUENCE [LARGE SCALE GENOMIC DNA]</scope>
    <source>
        <strain evidence="2 3">LMG 29502</strain>
    </source>
</reference>
<dbReference type="EMBL" id="JABMKX010000012">
    <property type="protein sequence ID" value="NQX47996.1"/>
    <property type="molecule type" value="Genomic_DNA"/>
</dbReference>
<dbReference type="Proteomes" id="UP000711047">
    <property type="component" value="Unassembled WGS sequence"/>
</dbReference>
<dbReference type="PANTHER" id="PTHR21310">
    <property type="entry name" value="AMINOGLYCOSIDE PHOSPHOTRANSFERASE-RELATED-RELATED"/>
    <property type="match status" value="1"/>
</dbReference>
<proteinExistence type="predicted"/>
<sequence>MRSRTKHRLTRLEIVKLAANQFGDNTTVGVIKELKGGMFNSAYLLELPGLKQEVVLKVSVHPDASLLAYEKNLMRTEVEVYQHIASTTSIPIPDIMGYDFTRRLIPSDYFFMSALKGQTMHSLRKKLNTALLDKIKVELGGYISQLHQIQGSYFGYFSEDDKLQFRTWKEAYWHMMQMILQDGKRLNVKLPYNRIETIIKQKEHLLEAIKVPSLVSFDLWPGNIFVIEDNDDYKIEAIIDFERSFWGDPYADFPPAFMLFKDVRNEKQFWHAYSRSFNKALEITREDYLRMQLYKLYIFLIMSIETYRYGKVYGKLQYIYSRSTVMKCLSELEVYD</sequence>
<dbReference type="Gene3D" id="3.90.1200.10">
    <property type="match status" value="1"/>
</dbReference>
<dbReference type="SUPFAM" id="SSF56112">
    <property type="entry name" value="Protein kinase-like (PK-like)"/>
    <property type="match status" value="1"/>
</dbReference>